<evidence type="ECO:0000256" key="7">
    <source>
        <dbReference type="ARBA" id="ARBA00023002"/>
    </source>
</evidence>
<dbReference type="SUPFAM" id="SSF48179">
    <property type="entry name" value="6-phosphogluconate dehydrogenase C-terminal domain-like"/>
    <property type="match status" value="1"/>
</dbReference>
<evidence type="ECO:0000259" key="11">
    <source>
        <dbReference type="Pfam" id="PF02558"/>
    </source>
</evidence>
<reference evidence="13 14" key="1">
    <citation type="submission" date="2024-03" db="EMBL/GenBank/DDBJ databases">
        <title>Novel species of the genus Variovorax.</title>
        <authorList>
            <person name="Liu Q."/>
            <person name="Xin Y.-H."/>
        </authorList>
    </citation>
    <scope>NUCLEOTIDE SEQUENCE [LARGE SCALE GENOMIC DNA]</scope>
    <source>
        <strain evidence="13 14">KACC 18501</strain>
    </source>
</reference>
<protein>
    <recommendedName>
        <fullName evidence="4 10">2-dehydropantoate 2-reductase</fullName>
        <ecNumber evidence="3 10">1.1.1.169</ecNumber>
    </recommendedName>
    <alternativeName>
        <fullName evidence="8 10">Ketopantoate reductase</fullName>
    </alternativeName>
</protein>
<dbReference type="InterPro" id="IPR013332">
    <property type="entry name" value="KPR_N"/>
</dbReference>
<dbReference type="Gene3D" id="3.40.50.720">
    <property type="entry name" value="NAD(P)-binding Rossmann-like Domain"/>
    <property type="match status" value="1"/>
</dbReference>
<evidence type="ECO:0000256" key="5">
    <source>
        <dbReference type="ARBA" id="ARBA00022655"/>
    </source>
</evidence>
<comment type="pathway">
    <text evidence="1 10">Cofactor biosynthesis; (R)-pantothenate biosynthesis; (R)-pantoate from 3-methyl-2-oxobutanoate: step 2/2.</text>
</comment>
<comment type="catalytic activity">
    <reaction evidence="9 10">
        <text>(R)-pantoate + NADP(+) = 2-dehydropantoate + NADPH + H(+)</text>
        <dbReference type="Rhea" id="RHEA:16233"/>
        <dbReference type="ChEBI" id="CHEBI:11561"/>
        <dbReference type="ChEBI" id="CHEBI:15378"/>
        <dbReference type="ChEBI" id="CHEBI:15980"/>
        <dbReference type="ChEBI" id="CHEBI:57783"/>
        <dbReference type="ChEBI" id="CHEBI:58349"/>
        <dbReference type="EC" id="1.1.1.169"/>
    </reaction>
</comment>
<gene>
    <name evidence="13" type="ORF">WKW80_06495</name>
</gene>
<keyword evidence="7 10" id="KW-0560">Oxidoreductase</keyword>
<comment type="function">
    <text evidence="10">Catalyzes the NADPH-dependent reduction of ketopantoate into pantoic acid.</text>
</comment>
<evidence type="ECO:0000256" key="1">
    <source>
        <dbReference type="ARBA" id="ARBA00004994"/>
    </source>
</evidence>
<dbReference type="NCBIfam" id="TIGR00745">
    <property type="entry name" value="apbA_panE"/>
    <property type="match status" value="1"/>
</dbReference>
<comment type="similarity">
    <text evidence="2 10">Belongs to the ketopantoate reductase family.</text>
</comment>
<dbReference type="RefSeq" id="WP_340362725.1">
    <property type="nucleotide sequence ID" value="NZ_JBBKZV010000002.1"/>
</dbReference>
<evidence type="ECO:0000259" key="12">
    <source>
        <dbReference type="Pfam" id="PF08546"/>
    </source>
</evidence>
<keyword evidence="14" id="KW-1185">Reference proteome</keyword>
<keyword evidence="5 10" id="KW-0566">Pantothenate biosynthesis</keyword>
<dbReference type="EC" id="1.1.1.169" evidence="3 10"/>
<dbReference type="EMBL" id="JBBKZV010000002">
    <property type="protein sequence ID" value="MEJ8821686.1"/>
    <property type="molecule type" value="Genomic_DNA"/>
</dbReference>
<dbReference type="InterPro" id="IPR003710">
    <property type="entry name" value="ApbA"/>
</dbReference>
<dbReference type="NCBIfam" id="NF006083">
    <property type="entry name" value="PRK08229.1"/>
    <property type="match status" value="1"/>
</dbReference>
<evidence type="ECO:0000256" key="8">
    <source>
        <dbReference type="ARBA" id="ARBA00032024"/>
    </source>
</evidence>
<organism evidence="13 14">
    <name type="scientific">Variovorax humicola</name>
    <dbReference type="NCBI Taxonomy" id="1769758"/>
    <lineage>
        <taxon>Bacteria</taxon>
        <taxon>Pseudomonadati</taxon>
        <taxon>Pseudomonadota</taxon>
        <taxon>Betaproteobacteria</taxon>
        <taxon>Burkholderiales</taxon>
        <taxon>Comamonadaceae</taxon>
        <taxon>Variovorax</taxon>
    </lineage>
</organism>
<name>A0ABU8VV54_9BURK</name>
<evidence type="ECO:0000256" key="6">
    <source>
        <dbReference type="ARBA" id="ARBA00022857"/>
    </source>
</evidence>
<evidence type="ECO:0000313" key="13">
    <source>
        <dbReference type="EMBL" id="MEJ8821686.1"/>
    </source>
</evidence>
<evidence type="ECO:0000313" key="14">
    <source>
        <dbReference type="Proteomes" id="UP001363010"/>
    </source>
</evidence>
<feature type="domain" description="Ketopantoate reductase N-terminal" evidence="11">
    <location>
        <begin position="6"/>
        <end position="150"/>
    </location>
</feature>
<dbReference type="Proteomes" id="UP001363010">
    <property type="component" value="Unassembled WGS sequence"/>
</dbReference>
<comment type="caution">
    <text evidence="13">The sequence shown here is derived from an EMBL/GenBank/DDBJ whole genome shotgun (WGS) entry which is preliminary data.</text>
</comment>
<dbReference type="SUPFAM" id="SSF51735">
    <property type="entry name" value="NAD(P)-binding Rossmann-fold domains"/>
    <property type="match status" value="1"/>
</dbReference>
<dbReference type="GO" id="GO:0008677">
    <property type="term" value="F:2-dehydropantoate 2-reductase activity"/>
    <property type="evidence" value="ECO:0007669"/>
    <property type="project" value="UniProtKB-EC"/>
</dbReference>
<keyword evidence="6 10" id="KW-0521">NADP</keyword>
<sequence>MTAGSVLVMGAGSIGCYVGGCLAAAGVPVTLVGRPRVLDAIARNGLTLTDLDGARRKVEASGIQLVQAVPAGAAPSVVLLCVKSGATAEAAAELGAALPAGTLVLSLQNGISNAAVATAAAPTLKVLPAMVPYNVAELSPGAFHRGTTGRLMSLDDTALTPWTAIFEKAGVPLDLRADVLSVQWGKLLLNLNNPVNALSGLPLRDELLQHGYRRSFAALIEEAIMALEAAGIEPAQVAAVPARRLPTLLRLPNWLFRIVAARMLKIDAKARSSMADDLALGRRTEVDALCGEVVRLALAHGRNAPRNAKMVELLDGGWPNPPERLSPAAMCSALGL</sequence>
<evidence type="ECO:0000256" key="9">
    <source>
        <dbReference type="ARBA" id="ARBA00048793"/>
    </source>
</evidence>
<dbReference type="InterPro" id="IPR036291">
    <property type="entry name" value="NAD(P)-bd_dom_sf"/>
</dbReference>
<evidence type="ECO:0000256" key="3">
    <source>
        <dbReference type="ARBA" id="ARBA00013014"/>
    </source>
</evidence>
<dbReference type="Pfam" id="PF08546">
    <property type="entry name" value="ApbA_C"/>
    <property type="match status" value="1"/>
</dbReference>
<dbReference type="PANTHER" id="PTHR43765:SF2">
    <property type="entry name" value="2-DEHYDROPANTOATE 2-REDUCTASE"/>
    <property type="match status" value="1"/>
</dbReference>
<dbReference type="PANTHER" id="PTHR43765">
    <property type="entry name" value="2-DEHYDROPANTOATE 2-REDUCTASE-RELATED"/>
    <property type="match status" value="1"/>
</dbReference>
<evidence type="ECO:0000256" key="10">
    <source>
        <dbReference type="RuleBase" id="RU362068"/>
    </source>
</evidence>
<dbReference type="Pfam" id="PF02558">
    <property type="entry name" value="ApbA"/>
    <property type="match status" value="1"/>
</dbReference>
<dbReference type="InterPro" id="IPR013328">
    <property type="entry name" value="6PGD_dom2"/>
</dbReference>
<accession>A0ABU8VV54</accession>
<feature type="domain" description="Ketopantoate reductase C-terminal" evidence="12">
    <location>
        <begin position="178"/>
        <end position="315"/>
    </location>
</feature>
<evidence type="ECO:0000256" key="4">
    <source>
        <dbReference type="ARBA" id="ARBA00019465"/>
    </source>
</evidence>
<evidence type="ECO:0000256" key="2">
    <source>
        <dbReference type="ARBA" id="ARBA00007870"/>
    </source>
</evidence>
<dbReference type="InterPro" id="IPR008927">
    <property type="entry name" value="6-PGluconate_DH-like_C_sf"/>
</dbReference>
<dbReference type="Gene3D" id="1.10.1040.10">
    <property type="entry name" value="N-(1-d-carboxylethyl)-l-norvaline Dehydrogenase, domain 2"/>
    <property type="match status" value="1"/>
</dbReference>
<dbReference type="InterPro" id="IPR013752">
    <property type="entry name" value="KPA_reductase"/>
</dbReference>
<proteinExistence type="inferred from homology"/>
<dbReference type="InterPro" id="IPR050838">
    <property type="entry name" value="Ketopantoate_reductase"/>
</dbReference>